<feature type="compositionally biased region" description="Polar residues" evidence="1">
    <location>
        <begin position="670"/>
        <end position="679"/>
    </location>
</feature>
<feature type="compositionally biased region" description="Polar residues" evidence="1">
    <location>
        <begin position="648"/>
        <end position="660"/>
    </location>
</feature>
<feature type="compositionally biased region" description="Polar residues" evidence="1">
    <location>
        <begin position="906"/>
        <end position="915"/>
    </location>
</feature>
<feature type="region of interest" description="Disordered" evidence="1">
    <location>
        <begin position="232"/>
        <end position="269"/>
    </location>
</feature>
<sequence>MATSKNNSQTVKEEDNAADECQDAIFLSIRKTEAIRELSGDITPLRADGSNLQAWVNEIDEVLADLIDCEKYLQSAPPDQLNKAQDKVARSLIYRTIPREFRYCLRDAPSAHTAYDTIARQFLRNTRTAHMSALVDLFNFRMEVTEAGQISLLYDQIYRGLHELVASGFTVTEDALLGALFQIALGRANLDLYAAVSQYLDVKMSRGNTPITSQEVAAVARMQLEIIPPAFAASDEAESTDSSGDTTDPPRVFNQENTQRTQETAEPNLSTLNQHTAESNVNGNYHANFQHSVNPQQQDIQESQSQPTNYPYMAQQPQGQFVVGSSSAHIQQPVPPHLDRSSNASHSASTSSPNIPPVNRGKSSAEPDDSPRGKERNSTSDAKKSSSSKDKIMTPSNNLSDSNSNSVGDDPQDPLLASIRTLEAIKEFAGDIIPLRSDGTNIHEWVCEIDKTLSDLVDREKYLQGTPPTPVSKAEDKIARNLIYWTIPRELRSCISDTTSAHDAYNALQGQFLRNNRTSHMAALVDLFNVHWEISEPHHITMLYDRMHKGMNELVASGFLVTEDTMLGALFQIAVGRANSQVYGATSQYLDTIVPSDRQVKSREVSAAARRQFEHMRATIFDEEPLAEPSCDPAESRHVPVDEDAEDTNSGSGSNLSLKPTGNEPMAKQSADQQHSANVPSKRPPPPGGPQSHQRSGSSSAQAAEPTAKKSADQQHPTNVPFKRPTAPLGPQSHQSGSSSAQVTQPVPSKVLSSSATKKAEDPPVKQAAQSTKIAAEATQPSNNSCQSQPFKFTDPTPLASFAGHSNRAPVSPHVRAQAFPFSRVTRSSQATSMSAIPATTDFIFFKSPFTNASPATTSLPGPGTPTVGSSSTGSNTVNRPTSSLFSGPTNTTASAAPVASLFSRPPNTTASTAPVASLFSRPPNTTASSTAPVDNSPEKSSKQSSNKPSK</sequence>
<feature type="compositionally biased region" description="Polar residues" evidence="1">
    <location>
        <begin position="768"/>
        <end position="791"/>
    </location>
</feature>
<protein>
    <submittedName>
        <fullName evidence="2">Uncharacterized protein</fullName>
    </submittedName>
</protein>
<feature type="compositionally biased region" description="Polar residues" evidence="1">
    <location>
        <begin position="732"/>
        <end position="757"/>
    </location>
</feature>
<feature type="compositionally biased region" description="Low complexity" evidence="1">
    <location>
        <begin position="232"/>
        <end position="247"/>
    </location>
</feature>
<gene>
    <name evidence="2" type="ORF">PSTT_02477</name>
</gene>
<evidence type="ECO:0000313" key="2">
    <source>
        <dbReference type="EMBL" id="POW14959.1"/>
    </source>
</evidence>
<dbReference type="EMBL" id="PKSL01000015">
    <property type="protein sequence ID" value="POW14959.1"/>
    <property type="molecule type" value="Genomic_DNA"/>
</dbReference>
<name>A0A2S4VZM8_9BASI</name>
<feature type="compositionally biased region" description="Polar residues" evidence="1">
    <location>
        <begin position="878"/>
        <end position="895"/>
    </location>
</feature>
<feature type="region of interest" description="Disordered" evidence="1">
    <location>
        <begin position="619"/>
        <end position="810"/>
    </location>
</feature>
<organism evidence="2 3">
    <name type="scientific">Puccinia striiformis</name>
    <dbReference type="NCBI Taxonomy" id="27350"/>
    <lineage>
        <taxon>Eukaryota</taxon>
        <taxon>Fungi</taxon>
        <taxon>Dikarya</taxon>
        <taxon>Basidiomycota</taxon>
        <taxon>Pucciniomycotina</taxon>
        <taxon>Pucciniomycetes</taxon>
        <taxon>Pucciniales</taxon>
        <taxon>Pucciniaceae</taxon>
        <taxon>Puccinia</taxon>
    </lineage>
</organism>
<feature type="compositionally biased region" description="Low complexity" evidence="1">
    <location>
        <begin position="396"/>
        <end position="406"/>
    </location>
</feature>
<feature type="region of interest" description="Disordered" evidence="1">
    <location>
        <begin position="321"/>
        <end position="414"/>
    </location>
</feature>
<feature type="compositionally biased region" description="Polar residues" evidence="1">
    <location>
        <begin position="923"/>
        <end position="934"/>
    </location>
</feature>
<proteinExistence type="predicted"/>
<dbReference type="AlphaFoldDB" id="A0A2S4VZM8"/>
<feature type="non-terminal residue" evidence="2">
    <location>
        <position position="951"/>
    </location>
</feature>
<feature type="compositionally biased region" description="Polar residues" evidence="1">
    <location>
        <begin position="321"/>
        <end position="330"/>
    </location>
</feature>
<evidence type="ECO:0000313" key="3">
    <source>
        <dbReference type="Proteomes" id="UP000239156"/>
    </source>
</evidence>
<reference evidence="2" key="1">
    <citation type="submission" date="2017-12" db="EMBL/GenBank/DDBJ databases">
        <title>Gene loss provides genomic basis for host adaptation in cereal stripe rust fungi.</title>
        <authorList>
            <person name="Xia C."/>
        </authorList>
    </citation>
    <scope>NUCLEOTIDE SEQUENCE [LARGE SCALE GENOMIC DNA]</scope>
    <source>
        <strain evidence="2">93-210</strain>
    </source>
</reference>
<keyword evidence="3" id="KW-1185">Reference proteome</keyword>
<feature type="compositionally biased region" description="Polar residues" evidence="1">
    <location>
        <begin position="254"/>
        <end position="269"/>
    </location>
</feature>
<feature type="compositionally biased region" description="Basic and acidic residues" evidence="1">
    <location>
        <begin position="363"/>
        <end position="392"/>
    </location>
</feature>
<feature type="compositionally biased region" description="Low complexity" evidence="1">
    <location>
        <begin position="856"/>
        <end position="877"/>
    </location>
</feature>
<dbReference type="VEuPathDB" id="FungiDB:PSHT_10769"/>
<comment type="caution">
    <text evidence="2">The sequence shown here is derived from an EMBL/GenBank/DDBJ whole genome shotgun (WGS) entry which is preliminary data.</text>
</comment>
<feature type="region of interest" description="Disordered" evidence="1">
    <location>
        <begin position="856"/>
        <end position="951"/>
    </location>
</feature>
<accession>A0A2S4VZM8</accession>
<feature type="compositionally biased region" description="Low complexity" evidence="1">
    <location>
        <begin position="690"/>
        <end position="704"/>
    </location>
</feature>
<feature type="compositionally biased region" description="Low complexity" evidence="1">
    <location>
        <begin position="341"/>
        <end position="352"/>
    </location>
</feature>
<dbReference type="Proteomes" id="UP000239156">
    <property type="component" value="Unassembled WGS sequence"/>
</dbReference>
<dbReference type="VEuPathDB" id="FungiDB:PSTT_02477"/>
<evidence type="ECO:0000256" key="1">
    <source>
        <dbReference type="SAM" id="MobiDB-lite"/>
    </source>
</evidence>